<dbReference type="RefSeq" id="WP_142664318.1">
    <property type="nucleotide sequence ID" value="NZ_FXTK01000018.1"/>
</dbReference>
<dbReference type="AlphaFoldDB" id="A0A521F777"/>
<dbReference type="Pfam" id="PF02120">
    <property type="entry name" value="Flg_hook"/>
    <property type="match status" value="1"/>
</dbReference>
<dbReference type="EMBL" id="FXTK01000018">
    <property type="protein sequence ID" value="SMO92055.1"/>
    <property type="molecule type" value="Genomic_DNA"/>
</dbReference>
<protein>
    <submittedName>
        <fullName evidence="3">Hook-length control protein FliK</fullName>
    </submittedName>
</protein>
<name>A0A521F777_9RHOB</name>
<feature type="region of interest" description="Disordered" evidence="1">
    <location>
        <begin position="366"/>
        <end position="409"/>
    </location>
</feature>
<evidence type="ECO:0000259" key="2">
    <source>
        <dbReference type="Pfam" id="PF02120"/>
    </source>
</evidence>
<dbReference type="InterPro" id="IPR021136">
    <property type="entry name" value="Flagellar_hook_control-like_C"/>
</dbReference>
<evidence type="ECO:0000313" key="4">
    <source>
        <dbReference type="Proteomes" id="UP000319014"/>
    </source>
</evidence>
<reference evidence="3 4" key="1">
    <citation type="submission" date="2017-05" db="EMBL/GenBank/DDBJ databases">
        <authorList>
            <person name="Varghese N."/>
            <person name="Submissions S."/>
        </authorList>
    </citation>
    <scope>NUCLEOTIDE SEQUENCE [LARGE SCALE GENOMIC DNA]</scope>
    <source>
        <strain evidence="3 4">DSM 100094</strain>
    </source>
</reference>
<feature type="region of interest" description="Disordered" evidence="1">
    <location>
        <begin position="46"/>
        <end position="71"/>
    </location>
</feature>
<feature type="compositionally biased region" description="Acidic residues" evidence="1">
    <location>
        <begin position="52"/>
        <end position="69"/>
    </location>
</feature>
<organism evidence="3 4">
    <name type="scientific">Paracoccus laeviglucosivorans</name>
    <dbReference type="NCBI Taxonomy" id="1197861"/>
    <lineage>
        <taxon>Bacteria</taxon>
        <taxon>Pseudomonadati</taxon>
        <taxon>Pseudomonadota</taxon>
        <taxon>Alphaproteobacteria</taxon>
        <taxon>Rhodobacterales</taxon>
        <taxon>Paracoccaceae</taxon>
        <taxon>Paracoccus</taxon>
    </lineage>
</organism>
<dbReference type="OrthoDB" id="7203912at2"/>
<feature type="domain" description="Flagellar hook-length control protein-like C-terminal" evidence="2">
    <location>
        <begin position="302"/>
        <end position="377"/>
    </location>
</feature>
<proteinExistence type="predicted"/>
<dbReference type="CDD" id="cd17470">
    <property type="entry name" value="T3SS_Flik_C"/>
    <property type="match status" value="1"/>
</dbReference>
<feature type="region of interest" description="Disordered" evidence="1">
    <location>
        <begin position="221"/>
        <end position="242"/>
    </location>
</feature>
<dbReference type="Proteomes" id="UP000319014">
    <property type="component" value="Unassembled WGS sequence"/>
</dbReference>
<keyword evidence="4" id="KW-1185">Reference proteome</keyword>
<feature type="compositionally biased region" description="Low complexity" evidence="1">
    <location>
        <begin position="228"/>
        <end position="242"/>
    </location>
</feature>
<evidence type="ECO:0000256" key="1">
    <source>
        <dbReference type="SAM" id="MobiDB-lite"/>
    </source>
</evidence>
<gene>
    <name evidence="3" type="ORF">SAMN06265221_11880</name>
</gene>
<accession>A0A521F777</accession>
<feature type="region of interest" description="Disordered" evidence="1">
    <location>
        <begin position="121"/>
        <end position="196"/>
    </location>
</feature>
<evidence type="ECO:0000313" key="3">
    <source>
        <dbReference type="EMBL" id="SMO92055.1"/>
    </source>
</evidence>
<sequence>MFPGILPFALLTEVPLKNPAIREVSEVVGEFEILLKYEIAELPVQQATAESGDAEDDQPVPSPDFDDEGDTAKVSAMPTVLSDVFPPELLHVGERGADSRVLPSPPDPFGVAMVVRHHTSQPRLDDPGHVPKMPDMPPQEMPDLREASAVPRPDFSTYPDASESVLPERRDFDTPRIGTEVGHSIPVNSARADRPHHVEGLLPVNAISTKPRAIPDALAATSEREMVTSSDPAPSTTPTQAQAQAGLLIERDQSSDLTPEITVHSSKDVRTEAPSHAPSQPAPRQIQSNPHDVLRQISDKLTQDDQAHVEITLTPEELGKVRLVITPGDAPTVAVYADNRETLDLLRRNADLLGKELRDTGMAGATLSFGDSDRSGQRGHNAVPSARLGEGGADTTQAQPNAARQLGRQIYMRM</sequence>
<dbReference type="Gene3D" id="3.30.750.140">
    <property type="match status" value="1"/>
</dbReference>
<feature type="region of interest" description="Disordered" evidence="1">
    <location>
        <begin position="264"/>
        <end position="288"/>
    </location>
</feature>
<dbReference type="InterPro" id="IPR038610">
    <property type="entry name" value="FliK-like_C_sf"/>
</dbReference>